<feature type="transmembrane region" description="Helical" evidence="6">
    <location>
        <begin position="306"/>
        <end position="326"/>
    </location>
</feature>
<reference evidence="9" key="1">
    <citation type="journal article" date="2021" name="Nat. Commun.">
        <title>Genetic determinants of endophytism in the Arabidopsis root mycobiome.</title>
        <authorList>
            <person name="Mesny F."/>
            <person name="Miyauchi S."/>
            <person name="Thiergart T."/>
            <person name="Pickel B."/>
            <person name="Atanasova L."/>
            <person name="Karlsson M."/>
            <person name="Huettel B."/>
            <person name="Barry K.W."/>
            <person name="Haridas S."/>
            <person name="Chen C."/>
            <person name="Bauer D."/>
            <person name="Andreopoulos W."/>
            <person name="Pangilinan J."/>
            <person name="LaButti K."/>
            <person name="Riley R."/>
            <person name="Lipzen A."/>
            <person name="Clum A."/>
            <person name="Drula E."/>
            <person name="Henrissat B."/>
            <person name="Kohler A."/>
            <person name="Grigoriev I.V."/>
            <person name="Martin F.M."/>
            <person name="Hacquard S."/>
        </authorList>
    </citation>
    <scope>NUCLEOTIDE SEQUENCE</scope>
    <source>
        <strain evidence="9">MPI-CAGE-CH-0243</strain>
    </source>
</reference>
<evidence type="ECO:0000256" key="6">
    <source>
        <dbReference type="SAM" id="Phobius"/>
    </source>
</evidence>
<evidence type="ECO:0000256" key="2">
    <source>
        <dbReference type="ARBA" id="ARBA00022692"/>
    </source>
</evidence>
<dbReference type="Proteomes" id="UP000700596">
    <property type="component" value="Unassembled WGS sequence"/>
</dbReference>
<evidence type="ECO:0000313" key="9">
    <source>
        <dbReference type="EMBL" id="KAH7138883.1"/>
    </source>
</evidence>
<evidence type="ECO:0000256" key="3">
    <source>
        <dbReference type="ARBA" id="ARBA00022989"/>
    </source>
</evidence>
<evidence type="ECO:0000256" key="4">
    <source>
        <dbReference type="ARBA" id="ARBA00023136"/>
    </source>
</evidence>
<keyword evidence="10" id="KW-1185">Reference proteome</keyword>
<evidence type="ECO:0000256" key="1">
    <source>
        <dbReference type="ARBA" id="ARBA00004141"/>
    </source>
</evidence>
<dbReference type="InterPro" id="IPR037185">
    <property type="entry name" value="EmrE-like"/>
</dbReference>
<feature type="transmembrane region" description="Helical" evidence="6">
    <location>
        <begin position="102"/>
        <end position="122"/>
    </location>
</feature>
<dbReference type="PANTHER" id="PTHR23051">
    <property type="entry name" value="SOLUTE CARRIER FAMILY 35, MEMBER F5"/>
    <property type="match status" value="1"/>
</dbReference>
<name>A0A9P9EJM8_9PLEO</name>
<sequence>MESRGDESFSGSYATVRDVAPRPARTSENSILEGVASSSIARSPIHSPASELSLWDEGMQPKPHSRIRHTIGILLLLATVFLWTASNFLASTIFADDSYSKPYLVTYVNTSFFLLPLIPLLLKHAWDDRSNISTNVPFLSQIRNLLQRRVGRYKLLREHESPSTSSASSISSKPNERDASSAGLLLGDELREPHEVDPSTEPEGLTLRETVRLSLEFCILWFLANYFAAACLEYTTVASSTILSSTSSIWTLFIGALLHVERFTLRKFLGVMATLAGIALISSVDVSGSTDDNRGSFPHKTPHELAIGDAMAFVSAVLYGFYAVFMKKRIGDESRVNMPLFFGLVGMFNIVLLWPGLFILHFTGIEPFELPPTNRIFVIVLVNSAASLVSDFCWAYAMLLTSPLIVTVGLSLTIPLSLVGQMVLDKQYSSAWYWVGAAITLLSFIFINHEEKRDEDEGTQSAGPALSVMSSRSSLQAVRRDSMRSARSLDRRRSSDDGRGQV</sequence>
<feature type="transmembrane region" description="Helical" evidence="6">
    <location>
        <begin position="71"/>
        <end position="90"/>
    </location>
</feature>
<feature type="compositionally biased region" description="Basic and acidic residues" evidence="5">
    <location>
        <begin position="478"/>
        <end position="502"/>
    </location>
</feature>
<evidence type="ECO:0000259" key="8">
    <source>
        <dbReference type="Pfam" id="PF13127"/>
    </source>
</evidence>
<dbReference type="AlphaFoldDB" id="A0A9P9EJM8"/>
<keyword evidence="2 6" id="KW-0812">Transmembrane</keyword>
<evidence type="ECO:0000256" key="5">
    <source>
        <dbReference type="SAM" id="MobiDB-lite"/>
    </source>
</evidence>
<dbReference type="Pfam" id="PF00892">
    <property type="entry name" value="EamA"/>
    <property type="match status" value="1"/>
</dbReference>
<feature type="domain" description="EamA" evidence="7">
    <location>
        <begin position="221"/>
        <end position="282"/>
    </location>
</feature>
<gene>
    <name evidence="9" type="ORF">B0J11DRAFT_515526</name>
</gene>
<protein>
    <submittedName>
        <fullName evidence="9">Vacuolar membrane protein</fullName>
    </submittedName>
</protein>
<proteinExistence type="predicted"/>
<comment type="subcellular location">
    <subcellularLocation>
        <location evidence="1">Membrane</location>
        <topology evidence="1">Multi-pass membrane protein</topology>
    </subcellularLocation>
</comment>
<accession>A0A9P9EJM8</accession>
<organism evidence="9 10">
    <name type="scientific">Dendryphion nanum</name>
    <dbReference type="NCBI Taxonomy" id="256645"/>
    <lineage>
        <taxon>Eukaryota</taxon>
        <taxon>Fungi</taxon>
        <taxon>Dikarya</taxon>
        <taxon>Ascomycota</taxon>
        <taxon>Pezizomycotina</taxon>
        <taxon>Dothideomycetes</taxon>
        <taxon>Pleosporomycetidae</taxon>
        <taxon>Pleosporales</taxon>
        <taxon>Torulaceae</taxon>
        <taxon>Dendryphion</taxon>
    </lineage>
</organism>
<feature type="transmembrane region" description="Helical" evidence="6">
    <location>
        <begin position="217"/>
        <end position="236"/>
    </location>
</feature>
<dbReference type="PANTHER" id="PTHR23051:SF0">
    <property type="entry name" value="SOLUTE CARRIER FAMILY 35 MEMBER F5"/>
    <property type="match status" value="1"/>
</dbReference>
<keyword evidence="3 6" id="KW-1133">Transmembrane helix</keyword>
<evidence type="ECO:0000313" key="10">
    <source>
        <dbReference type="Proteomes" id="UP000700596"/>
    </source>
</evidence>
<feature type="transmembrane region" description="Helical" evidence="6">
    <location>
        <begin position="242"/>
        <end position="260"/>
    </location>
</feature>
<dbReference type="EMBL" id="JAGMWT010000001">
    <property type="protein sequence ID" value="KAH7138883.1"/>
    <property type="molecule type" value="Genomic_DNA"/>
</dbReference>
<evidence type="ECO:0000259" key="7">
    <source>
        <dbReference type="Pfam" id="PF00892"/>
    </source>
</evidence>
<dbReference type="GO" id="GO:0000329">
    <property type="term" value="C:fungal-type vacuole membrane"/>
    <property type="evidence" value="ECO:0007669"/>
    <property type="project" value="TreeGrafter"/>
</dbReference>
<feature type="compositionally biased region" description="Low complexity" evidence="5">
    <location>
        <begin position="162"/>
        <end position="172"/>
    </location>
</feature>
<feature type="transmembrane region" description="Helical" evidence="6">
    <location>
        <begin position="376"/>
        <end position="397"/>
    </location>
</feature>
<dbReference type="Pfam" id="PF13127">
    <property type="entry name" value="DUF3955"/>
    <property type="match status" value="1"/>
</dbReference>
<keyword evidence="4 6" id="KW-0472">Membrane</keyword>
<feature type="region of interest" description="Disordered" evidence="5">
    <location>
        <begin position="158"/>
        <end position="180"/>
    </location>
</feature>
<dbReference type="OrthoDB" id="1436450at2759"/>
<feature type="transmembrane region" description="Helical" evidence="6">
    <location>
        <begin position="267"/>
        <end position="286"/>
    </location>
</feature>
<feature type="transmembrane region" description="Helical" evidence="6">
    <location>
        <begin position="338"/>
        <end position="364"/>
    </location>
</feature>
<comment type="caution">
    <text evidence="9">The sequence shown here is derived from an EMBL/GenBank/DDBJ whole genome shotgun (WGS) entry which is preliminary data.</text>
</comment>
<dbReference type="InterPro" id="IPR025016">
    <property type="entry name" value="DUF3955"/>
</dbReference>
<dbReference type="SUPFAM" id="SSF103481">
    <property type="entry name" value="Multidrug resistance efflux transporter EmrE"/>
    <property type="match status" value="2"/>
</dbReference>
<feature type="region of interest" description="Disordered" evidence="5">
    <location>
        <begin position="455"/>
        <end position="502"/>
    </location>
</feature>
<feature type="transmembrane region" description="Helical" evidence="6">
    <location>
        <begin position="430"/>
        <end position="447"/>
    </location>
</feature>
<feature type="domain" description="DUF3955" evidence="8">
    <location>
        <begin position="70"/>
        <end position="120"/>
    </location>
</feature>
<dbReference type="InterPro" id="IPR000620">
    <property type="entry name" value="EamA_dom"/>
</dbReference>
<feature type="transmembrane region" description="Helical" evidence="6">
    <location>
        <begin position="404"/>
        <end position="424"/>
    </location>
</feature>